<dbReference type="RefSeq" id="WP_309047371.1">
    <property type="nucleotide sequence ID" value="NZ_JAVIGA010000009.1"/>
</dbReference>
<dbReference type="Proteomes" id="UP001224622">
    <property type="component" value="Unassembled WGS sequence"/>
</dbReference>
<evidence type="ECO:0000313" key="2">
    <source>
        <dbReference type="Proteomes" id="UP001224622"/>
    </source>
</evidence>
<sequence>MANRNGQHCCPGGGQVNVTGGVNPAQWEMLRRTLAQHELPPAKRRRLLLRILRQGVMPAAKKHQRQQESAAGVKWPGRWKGRKKAKMIRKLPSMMAVQELNAESAKIYIRGNKRVSPGRVAAMQQEGVRANMTAAQAAAGQDGSAPATLRQAKKLLELGYVVNPVSKPRAPSVRDIRASMSMKKAGATIRRMENRRSKTSWTVTVPPREWLAVSDDEFNKILERQIQAINYGGWR</sequence>
<gene>
    <name evidence="1" type="ORF">RDT67_10835</name>
</gene>
<organism evidence="1 2">
    <name type="scientific">Serratia fonticola</name>
    <dbReference type="NCBI Taxonomy" id="47917"/>
    <lineage>
        <taxon>Bacteria</taxon>
        <taxon>Pseudomonadati</taxon>
        <taxon>Pseudomonadota</taxon>
        <taxon>Gammaproteobacteria</taxon>
        <taxon>Enterobacterales</taxon>
        <taxon>Yersiniaceae</taxon>
        <taxon>Serratia</taxon>
    </lineage>
</organism>
<protein>
    <recommendedName>
        <fullName evidence="3">Phage virion morphogenesis protein</fullName>
    </recommendedName>
</protein>
<name>A0AAJ2DC50_SERFO</name>
<dbReference type="EMBL" id="JAVIGA010000009">
    <property type="protein sequence ID" value="MDQ9126925.1"/>
    <property type="molecule type" value="Genomic_DNA"/>
</dbReference>
<evidence type="ECO:0008006" key="3">
    <source>
        <dbReference type="Google" id="ProtNLM"/>
    </source>
</evidence>
<reference evidence="1" key="1">
    <citation type="submission" date="2023-08" db="EMBL/GenBank/DDBJ databases">
        <title>The Comparative Genomic Analysis of Yersiniaceae from Polar Regions.</title>
        <authorList>
            <person name="Goncharov A."/>
            <person name="Aslanov B."/>
            <person name="Kolodzhieva V."/>
            <person name="Azarov D."/>
            <person name="Mochov A."/>
            <person name="Lebedeva E."/>
        </authorList>
    </citation>
    <scope>NUCLEOTIDE SEQUENCE</scope>
    <source>
        <strain evidence="1">Vf</strain>
    </source>
</reference>
<comment type="caution">
    <text evidence="1">The sequence shown here is derived from an EMBL/GenBank/DDBJ whole genome shotgun (WGS) entry which is preliminary data.</text>
</comment>
<evidence type="ECO:0000313" key="1">
    <source>
        <dbReference type="EMBL" id="MDQ9126925.1"/>
    </source>
</evidence>
<proteinExistence type="predicted"/>
<dbReference type="AlphaFoldDB" id="A0AAJ2DC50"/>
<accession>A0AAJ2DC50</accession>